<feature type="transmembrane region" description="Helical" evidence="5">
    <location>
        <begin position="94"/>
        <end position="117"/>
    </location>
</feature>
<evidence type="ECO:0000256" key="1">
    <source>
        <dbReference type="ARBA" id="ARBA00004141"/>
    </source>
</evidence>
<comment type="subcellular location">
    <subcellularLocation>
        <location evidence="1">Membrane</location>
        <topology evidence="1">Multi-pass membrane protein</topology>
    </subcellularLocation>
</comment>
<evidence type="ECO:0000256" key="4">
    <source>
        <dbReference type="ARBA" id="ARBA00023136"/>
    </source>
</evidence>
<name>R7VDJ7_CAPTE</name>
<dbReference type="EMBL" id="KB294550">
    <property type="protein sequence ID" value="ELU14386.1"/>
    <property type="molecule type" value="Genomic_DNA"/>
</dbReference>
<accession>R7VDJ7</accession>
<keyword evidence="8" id="KW-1185">Reference proteome</keyword>
<sequence length="255" mass="28419">MPRRSNGRVACAVCALVAVCVTMAILGLVGLCLAIWQTVDTLHTNHDLMQLALKAIPDYSLVKAFYVFIAFTLLSTCCGGLGRRTKNDDDASHLTTCCGVITSAIMISGYMAAGLLARKYEANTLPVLGWGMNQLLSNKTYLYIEGDVATPEYSNIGMEFNYLQVTKKCCGVTKLNGQDYVDAKYAQKYNITLPYACCVMKADKEVDPRSPNLDDVLDHTECLKRNSNFFHKDTCLKAEHDWLHFKSEWFCYALD</sequence>
<keyword evidence="4 5" id="KW-0472">Membrane</keyword>
<dbReference type="HOGENOM" id="CLU_994802_0_0_1"/>
<evidence type="ECO:0008006" key="9">
    <source>
        <dbReference type="Google" id="ProtNLM"/>
    </source>
</evidence>
<dbReference type="Proteomes" id="UP000014760">
    <property type="component" value="Unassembled WGS sequence"/>
</dbReference>
<dbReference type="EnsemblMetazoa" id="CapteT204313">
    <property type="protein sequence ID" value="CapteP204313"/>
    <property type="gene ID" value="CapteG204313"/>
</dbReference>
<evidence type="ECO:0000313" key="7">
    <source>
        <dbReference type="EnsemblMetazoa" id="CapteP204313"/>
    </source>
</evidence>
<organism evidence="6">
    <name type="scientific">Capitella teleta</name>
    <name type="common">Polychaete worm</name>
    <dbReference type="NCBI Taxonomy" id="283909"/>
    <lineage>
        <taxon>Eukaryota</taxon>
        <taxon>Metazoa</taxon>
        <taxon>Spiralia</taxon>
        <taxon>Lophotrochozoa</taxon>
        <taxon>Annelida</taxon>
        <taxon>Polychaeta</taxon>
        <taxon>Sedentaria</taxon>
        <taxon>Scolecida</taxon>
        <taxon>Capitellidae</taxon>
        <taxon>Capitella</taxon>
    </lineage>
</organism>
<keyword evidence="2 5" id="KW-0812">Transmembrane</keyword>
<gene>
    <name evidence="6" type="ORF">CAPTEDRAFT_204313</name>
</gene>
<evidence type="ECO:0000313" key="8">
    <source>
        <dbReference type="Proteomes" id="UP000014760"/>
    </source>
</evidence>
<feature type="transmembrane region" description="Helical" evidence="5">
    <location>
        <begin position="59"/>
        <end position="82"/>
    </location>
</feature>
<reference evidence="6 8" key="2">
    <citation type="journal article" date="2013" name="Nature">
        <title>Insights into bilaterian evolution from three spiralian genomes.</title>
        <authorList>
            <person name="Simakov O."/>
            <person name="Marletaz F."/>
            <person name="Cho S.J."/>
            <person name="Edsinger-Gonzales E."/>
            <person name="Havlak P."/>
            <person name="Hellsten U."/>
            <person name="Kuo D.H."/>
            <person name="Larsson T."/>
            <person name="Lv J."/>
            <person name="Arendt D."/>
            <person name="Savage R."/>
            <person name="Osoegawa K."/>
            <person name="de Jong P."/>
            <person name="Grimwood J."/>
            <person name="Chapman J.A."/>
            <person name="Shapiro H."/>
            <person name="Aerts A."/>
            <person name="Otillar R.P."/>
            <person name="Terry A.Y."/>
            <person name="Boore J.L."/>
            <person name="Grigoriev I.V."/>
            <person name="Lindberg D.R."/>
            <person name="Seaver E.C."/>
            <person name="Weisblat D.A."/>
            <person name="Putnam N.H."/>
            <person name="Rokhsar D.S."/>
        </authorList>
    </citation>
    <scope>NUCLEOTIDE SEQUENCE</scope>
    <source>
        <strain evidence="6 8">I ESC-2004</strain>
    </source>
</reference>
<protein>
    <recommendedName>
        <fullName evidence="9">Tetraspanin</fullName>
    </recommendedName>
</protein>
<reference evidence="7" key="3">
    <citation type="submission" date="2015-06" db="UniProtKB">
        <authorList>
            <consortium name="EnsemblMetazoa"/>
        </authorList>
    </citation>
    <scope>IDENTIFICATION</scope>
</reference>
<dbReference type="GO" id="GO:0016020">
    <property type="term" value="C:membrane"/>
    <property type="evidence" value="ECO:0007669"/>
    <property type="project" value="UniProtKB-SubCell"/>
</dbReference>
<evidence type="ECO:0000313" key="6">
    <source>
        <dbReference type="EMBL" id="ELU14386.1"/>
    </source>
</evidence>
<feature type="transmembrane region" description="Helical" evidence="5">
    <location>
        <begin position="12"/>
        <end position="39"/>
    </location>
</feature>
<evidence type="ECO:0000256" key="3">
    <source>
        <dbReference type="ARBA" id="ARBA00022989"/>
    </source>
</evidence>
<dbReference type="Pfam" id="PF00335">
    <property type="entry name" value="Tetraspanin"/>
    <property type="match status" value="1"/>
</dbReference>
<dbReference type="EMBL" id="AMQN01004868">
    <property type="status" value="NOT_ANNOTATED_CDS"/>
    <property type="molecule type" value="Genomic_DNA"/>
</dbReference>
<dbReference type="AlphaFoldDB" id="R7VDJ7"/>
<reference evidence="8" key="1">
    <citation type="submission" date="2012-12" db="EMBL/GenBank/DDBJ databases">
        <authorList>
            <person name="Hellsten U."/>
            <person name="Grimwood J."/>
            <person name="Chapman J.A."/>
            <person name="Shapiro H."/>
            <person name="Aerts A."/>
            <person name="Otillar R.P."/>
            <person name="Terry A.Y."/>
            <person name="Boore J.L."/>
            <person name="Simakov O."/>
            <person name="Marletaz F."/>
            <person name="Cho S.-J."/>
            <person name="Edsinger-Gonzales E."/>
            <person name="Havlak P."/>
            <person name="Kuo D.-H."/>
            <person name="Larsson T."/>
            <person name="Lv J."/>
            <person name="Arendt D."/>
            <person name="Savage R."/>
            <person name="Osoegawa K."/>
            <person name="de Jong P."/>
            <person name="Lindberg D.R."/>
            <person name="Seaver E.C."/>
            <person name="Weisblat D.A."/>
            <person name="Putnam N.H."/>
            <person name="Grigoriev I.V."/>
            <person name="Rokhsar D.S."/>
        </authorList>
    </citation>
    <scope>NUCLEOTIDE SEQUENCE</scope>
    <source>
        <strain evidence="8">I ESC-2004</strain>
    </source>
</reference>
<proteinExistence type="predicted"/>
<evidence type="ECO:0000256" key="2">
    <source>
        <dbReference type="ARBA" id="ARBA00022692"/>
    </source>
</evidence>
<keyword evidence="3 5" id="KW-1133">Transmembrane helix</keyword>
<evidence type="ECO:0000256" key="5">
    <source>
        <dbReference type="SAM" id="Phobius"/>
    </source>
</evidence>
<dbReference type="InterPro" id="IPR018499">
    <property type="entry name" value="Tetraspanin/Peripherin"/>
</dbReference>